<dbReference type="InterPro" id="IPR005645">
    <property type="entry name" value="FSH-like_dom"/>
</dbReference>
<evidence type="ECO:0000259" key="2">
    <source>
        <dbReference type="Pfam" id="PF03959"/>
    </source>
</evidence>
<dbReference type="GO" id="GO:0019748">
    <property type="term" value="P:secondary metabolic process"/>
    <property type="evidence" value="ECO:0007669"/>
    <property type="project" value="TreeGrafter"/>
</dbReference>
<accession>A0A9P7AYR4</accession>
<reference evidence="3" key="1">
    <citation type="submission" date="2019-07" db="EMBL/GenBank/DDBJ databases">
        <title>Hyphodiscus hymeniophilus genome sequencing and assembly.</title>
        <authorList>
            <person name="Kramer G."/>
            <person name="Nodwell J."/>
        </authorList>
    </citation>
    <scope>NUCLEOTIDE SEQUENCE</scope>
    <source>
        <strain evidence="3">ATCC 34498</strain>
    </source>
</reference>
<evidence type="ECO:0000313" key="3">
    <source>
        <dbReference type="EMBL" id="KAG0650431.1"/>
    </source>
</evidence>
<dbReference type="SUPFAM" id="SSF53474">
    <property type="entry name" value="alpha/beta-Hydrolases"/>
    <property type="match status" value="1"/>
</dbReference>
<feature type="domain" description="Serine hydrolase" evidence="2">
    <location>
        <begin position="22"/>
        <end position="253"/>
    </location>
</feature>
<protein>
    <submittedName>
        <fullName evidence="3">Esterase inpF</fullName>
    </submittedName>
</protein>
<dbReference type="Gene3D" id="3.40.50.1820">
    <property type="entry name" value="alpha/beta hydrolase"/>
    <property type="match status" value="1"/>
</dbReference>
<dbReference type="InterPro" id="IPR050593">
    <property type="entry name" value="LovG"/>
</dbReference>
<evidence type="ECO:0000256" key="1">
    <source>
        <dbReference type="ARBA" id="ARBA00022801"/>
    </source>
</evidence>
<dbReference type="InterPro" id="IPR029058">
    <property type="entry name" value="AB_hydrolase_fold"/>
</dbReference>
<proteinExistence type="predicted"/>
<gene>
    <name evidence="3" type="ORF">D0Z07_3459</name>
</gene>
<name>A0A9P7AYR4_9HELO</name>
<organism evidence="3 4">
    <name type="scientific">Hyphodiscus hymeniophilus</name>
    <dbReference type="NCBI Taxonomy" id="353542"/>
    <lineage>
        <taxon>Eukaryota</taxon>
        <taxon>Fungi</taxon>
        <taxon>Dikarya</taxon>
        <taxon>Ascomycota</taxon>
        <taxon>Pezizomycotina</taxon>
        <taxon>Leotiomycetes</taxon>
        <taxon>Helotiales</taxon>
        <taxon>Hyphodiscaceae</taxon>
        <taxon>Hyphodiscus</taxon>
    </lineage>
</organism>
<dbReference type="PANTHER" id="PTHR48070:SF6">
    <property type="entry name" value="ESTERASE OVCA2"/>
    <property type="match status" value="1"/>
</dbReference>
<dbReference type="PANTHER" id="PTHR48070">
    <property type="entry name" value="ESTERASE OVCA2"/>
    <property type="match status" value="1"/>
</dbReference>
<keyword evidence="1" id="KW-0378">Hydrolase</keyword>
<dbReference type="GO" id="GO:0016787">
    <property type="term" value="F:hydrolase activity"/>
    <property type="evidence" value="ECO:0007669"/>
    <property type="project" value="UniProtKB-KW"/>
</dbReference>
<dbReference type="EMBL" id="VNKQ01000006">
    <property type="protein sequence ID" value="KAG0650431.1"/>
    <property type="molecule type" value="Genomic_DNA"/>
</dbReference>
<comment type="caution">
    <text evidence="3">The sequence shown here is derived from an EMBL/GenBank/DDBJ whole genome shotgun (WGS) entry which is preliminary data.</text>
</comment>
<dbReference type="OrthoDB" id="2094269at2759"/>
<dbReference type="Pfam" id="PF03959">
    <property type="entry name" value="FSH1"/>
    <property type="match status" value="1"/>
</dbReference>
<keyword evidence="4" id="KW-1185">Reference proteome</keyword>
<sequence length="281" mass="30035">MTAQNNGTNGVPVDASFEVTPRKLKILMLHGYTQNGRLFHAKTRGLEKLLLKAFPAASPKNPSTPLTAQYPGGVQLLYPTGPIQLVPADIPGFDINAAQGDTESDSWGWWKRETGGAKYVGIEEGLDSIAKAIEEAGGVDGVIGFSQGAAGAGMVASLLEPGREAAFEAAKKENAEALGYPSSWAAMMRETGQRQLSFAGFYEPKISTPMCHYIGSLDSVVEESRSLAFVDACKDARKVYHPGGHFVPAGKEMASVLVGFIKESCMEKEADESVEDMDVPF</sequence>
<evidence type="ECO:0000313" key="4">
    <source>
        <dbReference type="Proteomes" id="UP000785200"/>
    </source>
</evidence>
<dbReference type="AlphaFoldDB" id="A0A9P7AYR4"/>
<dbReference type="GO" id="GO:0005634">
    <property type="term" value="C:nucleus"/>
    <property type="evidence" value="ECO:0007669"/>
    <property type="project" value="TreeGrafter"/>
</dbReference>
<dbReference type="Proteomes" id="UP000785200">
    <property type="component" value="Unassembled WGS sequence"/>
</dbReference>
<dbReference type="GO" id="GO:0005737">
    <property type="term" value="C:cytoplasm"/>
    <property type="evidence" value="ECO:0007669"/>
    <property type="project" value="TreeGrafter"/>
</dbReference>